<name>A0A6J5ZC95_9ZZZZ</name>
<gene>
    <name evidence="1" type="ORF">UFOPK3775_00741</name>
</gene>
<dbReference type="EMBL" id="CAESAK010000086">
    <property type="protein sequence ID" value="CAB4338712.1"/>
    <property type="molecule type" value="Genomic_DNA"/>
</dbReference>
<sequence>MRSPLTFKVLIASTVLLFSLLVPNSPLATALVDPEIPVTSDLDYCTTASDLDCVVSLLVEHPDGTSELATHNRINGVMTLGENGLSNDSGYMTWSYHSGSNNGPNITVNGDVELTPPSVWNINKRVGVGIPVLDAHIWGNLENVDMKDYFTITLRTSWLKPQDISMFARGAKASVKIISGGREWKFSGSKTFQSVFADQAKYAELYGPNSDTTRADEDRPALYWRLDHLSDIPSGSAFDTTCSEFGYTVTSSNSSSTGMPSMSDASTLFFNVAAPHFKADGSQNVGYFLAEIPLAWIDCKFTNNTLTKSPKVEISVTDSDGTPQIATTTVSIKGKSLLIHAYGFHYSAPNIVVKGVKTLKTYTCKKGSSKKIFKTSQVKCPKGWALVKK</sequence>
<evidence type="ECO:0000313" key="1">
    <source>
        <dbReference type="EMBL" id="CAB4338712.1"/>
    </source>
</evidence>
<dbReference type="AlphaFoldDB" id="A0A6J5ZC95"/>
<proteinExistence type="predicted"/>
<protein>
    <submittedName>
        <fullName evidence="1">Unannotated protein</fullName>
    </submittedName>
</protein>
<reference evidence="1" key="1">
    <citation type="submission" date="2020-05" db="EMBL/GenBank/DDBJ databases">
        <authorList>
            <person name="Chiriac C."/>
            <person name="Salcher M."/>
            <person name="Ghai R."/>
            <person name="Kavagutti S V."/>
        </authorList>
    </citation>
    <scope>NUCLEOTIDE SEQUENCE</scope>
</reference>
<accession>A0A6J5ZC95</accession>
<organism evidence="1">
    <name type="scientific">freshwater metagenome</name>
    <dbReference type="NCBI Taxonomy" id="449393"/>
    <lineage>
        <taxon>unclassified sequences</taxon>
        <taxon>metagenomes</taxon>
        <taxon>ecological metagenomes</taxon>
    </lineage>
</organism>